<organism evidence="1">
    <name type="scientific">Aphanomyces invadans</name>
    <dbReference type="NCBI Taxonomy" id="157072"/>
    <lineage>
        <taxon>Eukaryota</taxon>
        <taxon>Sar</taxon>
        <taxon>Stramenopiles</taxon>
        <taxon>Oomycota</taxon>
        <taxon>Saprolegniomycetes</taxon>
        <taxon>Saprolegniales</taxon>
        <taxon>Verrucalvaceae</taxon>
        <taxon>Aphanomyces</taxon>
    </lineage>
</organism>
<proteinExistence type="predicted"/>
<evidence type="ECO:0000313" key="1">
    <source>
        <dbReference type="EMBL" id="ETV90027.1"/>
    </source>
</evidence>
<reference evidence="1" key="1">
    <citation type="submission" date="2013-12" db="EMBL/GenBank/DDBJ databases">
        <title>The Genome Sequence of Aphanomyces invadans NJM9701.</title>
        <authorList>
            <consortium name="The Broad Institute Genomics Platform"/>
            <person name="Russ C."/>
            <person name="Tyler B."/>
            <person name="van West P."/>
            <person name="Dieguez-Uribeondo J."/>
            <person name="Young S.K."/>
            <person name="Zeng Q."/>
            <person name="Gargeya S."/>
            <person name="Fitzgerald M."/>
            <person name="Abouelleil A."/>
            <person name="Alvarado L."/>
            <person name="Chapman S.B."/>
            <person name="Gainer-Dewar J."/>
            <person name="Goldberg J."/>
            <person name="Griggs A."/>
            <person name="Gujja S."/>
            <person name="Hansen M."/>
            <person name="Howarth C."/>
            <person name="Imamovic A."/>
            <person name="Ireland A."/>
            <person name="Larimer J."/>
            <person name="McCowan C."/>
            <person name="Murphy C."/>
            <person name="Pearson M."/>
            <person name="Poon T.W."/>
            <person name="Priest M."/>
            <person name="Roberts A."/>
            <person name="Saif S."/>
            <person name="Shea T."/>
            <person name="Sykes S."/>
            <person name="Wortman J."/>
            <person name="Nusbaum C."/>
            <person name="Birren B."/>
        </authorList>
    </citation>
    <scope>NUCLEOTIDE SEQUENCE [LARGE SCALE GENOMIC DNA]</scope>
    <source>
        <strain evidence="1">NJM9701</strain>
    </source>
</reference>
<dbReference type="VEuPathDB" id="FungiDB:H310_15139"/>
<accession>A0A024T9M1</accession>
<sequence length="113" mass="12518">MTSSGVAGAVSHQQPIESHHKRIKQICAHELRAVTSVVLNHTLPRILVADAMSFESEPMLWDVASIKTDTLDKALLLTRPINHKVLTGGRIVFNTTAYLGCRITPKRLSMYVL</sequence>
<dbReference type="EMBL" id="KI914139">
    <property type="protein sequence ID" value="ETV90027.1"/>
    <property type="molecule type" value="Genomic_DNA"/>
</dbReference>
<protein>
    <submittedName>
        <fullName evidence="1">Uncharacterized protein</fullName>
    </submittedName>
</protein>
<dbReference type="GeneID" id="20092189"/>
<gene>
    <name evidence="1" type="ORF">H310_15139</name>
</gene>
<dbReference type="OrthoDB" id="10571040at2759"/>
<dbReference type="RefSeq" id="XP_008881341.1">
    <property type="nucleotide sequence ID" value="XM_008883119.1"/>
</dbReference>
<name>A0A024T9M1_9STRA</name>
<dbReference type="AlphaFoldDB" id="A0A024T9M1"/>